<comment type="caution">
    <text evidence="1">The sequence shown here is derived from an EMBL/GenBank/DDBJ whole genome shotgun (WGS) entry which is preliminary data.</text>
</comment>
<dbReference type="Proteomes" id="UP000642180">
    <property type="component" value="Unassembled WGS sequence"/>
</dbReference>
<sequence>MIGITDQSGSAIGLSLIPPNEPNWDTKKAGLSITLKRAGKATDENQEIEAYMIRLDKPFHPVSTYMEQIRKNTEEGYKKNPDFKLSAFDIKEYPQNPQCVRVYMLLEDVRTTRADLSQKKWSEQHMLSCGLSKHKRIGFEVRYYNRHYDQNKDELFATKADRLFETVIIEDK</sequence>
<gene>
    <name evidence="1" type="ORF">GCM10008066_01630</name>
</gene>
<accession>A0A8J3AJZ7</accession>
<keyword evidence="2" id="KW-1185">Reference proteome</keyword>
<proteinExistence type="predicted"/>
<reference evidence="2" key="1">
    <citation type="journal article" date="2019" name="Int. J. Syst. Evol. Microbiol.">
        <title>The Global Catalogue of Microorganisms (GCM) 10K type strain sequencing project: providing services to taxonomists for standard genome sequencing and annotation.</title>
        <authorList>
            <consortium name="The Broad Institute Genomics Platform"/>
            <consortium name="The Broad Institute Genome Sequencing Center for Infectious Disease"/>
            <person name="Wu L."/>
            <person name="Ma J."/>
        </authorList>
    </citation>
    <scope>NUCLEOTIDE SEQUENCE [LARGE SCALE GENOMIC DNA]</scope>
    <source>
        <strain evidence="2">CCM 2767</strain>
    </source>
</reference>
<dbReference type="AlphaFoldDB" id="A0A8J3AJZ7"/>
<name>A0A8J3AJZ7_9BURK</name>
<evidence type="ECO:0000313" key="2">
    <source>
        <dbReference type="Proteomes" id="UP000642180"/>
    </source>
</evidence>
<protein>
    <submittedName>
        <fullName evidence="1">Uncharacterized protein</fullName>
    </submittedName>
</protein>
<dbReference type="EMBL" id="BMDI01000001">
    <property type="protein sequence ID" value="GGI15972.1"/>
    <property type="molecule type" value="Genomic_DNA"/>
</dbReference>
<organism evidence="1 2">
    <name type="scientific">Oxalicibacterium faecigallinarum</name>
    <dbReference type="NCBI Taxonomy" id="573741"/>
    <lineage>
        <taxon>Bacteria</taxon>
        <taxon>Pseudomonadati</taxon>
        <taxon>Pseudomonadota</taxon>
        <taxon>Betaproteobacteria</taxon>
        <taxon>Burkholderiales</taxon>
        <taxon>Oxalobacteraceae</taxon>
        <taxon>Oxalicibacterium</taxon>
    </lineage>
</organism>
<evidence type="ECO:0000313" key="1">
    <source>
        <dbReference type="EMBL" id="GGI15972.1"/>
    </source>
</evidence>